<organism evidence="2 4">
    <name type="scientific">Trichococcus flocculiformis</name>
    <dbReference type="NCBI Taxonomy" id="82803"/>
    <lineage>
        <taxon>Bacteria</taxon>
        <taxon>Bacillati</taxon>
        <taxon>Bacillota</taxon>
        <taxon>Bacilli</taxon>
        <taxon>Lactobacillales</taxon>
        <taxon>Carnobacteriaceae</taxon>
        <taxon>Trichococcus</taxon>
    </lineage>
</organism>
<evidence type="ECO:0000313" key="1">
    <source>
        <dbReference type="EMBL" id="CZQ88586.1"/>
    </source>
</evidence>
<proteinExistence type="predicted"/>
<protein>
    <submittedName>
        <fullName evidence="2">Uncharacterized protein</fullName>
    </submittedName>
</protein>
<dbReference type="Proteomes" id="UP000199686">
    <property type="component" value="Unassembled WGS sequence"/>
</dbReference>
<dbReference type="AlphaFoldDB" id="A0AB38BHR0"/>
<reference evidence="1 3" key="1">
    <citation type="submission" date="2016-02" db="EMBL/GenBank/DDBJ databases">
        <authorList>
            <person name="Strepis N."/>
        </authorList>
    </citation>
    <scope>NUCLEOTIDE SEQUENCE [LARGE SCALE GENOMIC DNA]</scope>
    <source>
        <strain evidence="1">Trichococcus flocculiformis</strain>
    </source>
</reference>
<dbReference type="Proteomes" id="UP000195947">
    <property type="component" value="Unassembled WGS sequence"/>
</dbReference>
<sequence>MLRLKNYYLAHEGTGERVLVGYKVSSLDHLEELGYRISRTAEEDFLKARRRGVVYISRSQYDAAEPEAVLYNNKGSMFAVAYRLKQDLSDTRYIKDSYSIELDGYQVQALQAYLEENWEERSAPDQLPLETQVRLAIYNLIENKRR</sequence>
<comment type="caution">
    <text evidence="2">The sequence shown here is derived from an EMBL/GenBank/DDBJ whole genome shotgun (WGS) entry which is preliminary data.</text>
</comment>
<evidence type="ECO:0000313" key="2">
    <source>
        <dbReference type="EMBL" id="SFH77460.1"/>
    </source>
</evidence>
<accession>A0AB38BHR0</accession>
<reference evidence="2 4" key="2">
    <citation type="submission" date="2016-10" db="EMBL/GenBank/DDBJ databases">
        <authorList>
            <person name="Varghese N."/>
            <person name="Submissions S."/>
        </authorList>
    </citation>
    <scope>NUCLEOTIDE SEQUENCE [LARGE SCALE GENOMIC DNA]</scope>
    <source>
        <strain evidence="2 4">DSM 2094</strain>
    </source>
</reference>
<name>A0AB38BHR0_9LACT</name>
<evidence type="ECO:0000313" key="4">
    <source>
        <dbReference type="Proteomes" id="UP000199686"/>
    </source>
</evidence>
<dbReference type="EMBL" id="FOQC01000014">
    <property type="protein sequence ID" value="SFH77460.1"/>
    <property type="molecule type" value="Genomic_DNA"/>
</dbReference>
<dbReference type="EMBL" id="FJMZ01000007">
    <property type="protein sequence ID" value="CZQ88586.1"/>
    <property type="molecule type" value="Genomic_DNA"/>
</dbReference>
<dbReference type="RefSeq" id="WP_086988583.1">
    <property type="nucleotide sequence ID" value="NZ_FJMZ01000007.1"/>
</dbReference>
<gene>
    <name evidence="2" type="ORF">SAMN04488507_101437</name>
    <name evidence="1" type="ORF">TFLO_1027</name>
</gene>
<keyword evidence="3" id="KW-1185">Reference proteome</keyword>
<evidence type="ECO:0000313" key="3">
    <source>
        <dbReference type="Proteomes" id="UP000195947"/>
    </source>
</evidence>